<name>A0A1I7V9X8_LOALO</name>
<dbReference type="WBParaSite" id="EN70_11467">
    <property type="protein sequence ID" value="EN70_11467"/>
    <property type="gene ID" value="EN70_11467"/>
</dbReference>
<dbReference type="OrthoDB" id="5857593at2759"/>
<dbReference type="AlphaFoldDB" id="A0A1I7V9X8"/>
<accession>A0A1I7V9X8</accession>
<protein>
    <submittedName>
        <fullName evidence="4">Uncharacterized protein</fullName>
    </submittedName>
</protein>
<reference evidence="3" key="1">
    <citation type="submission" date="2012-04" db="EMBL/GenBank/DDBJ databases">
        <title>The Genome Sequence of Loa loa.</title>
        <authorList>
            <consortium name="The Broad Institute Genome Sequencing Platform"/>
            <consortium name="Broad Institute Genome Sequencing Center for Infectious Disease"/>
            <person name="Nutman T.B."/>
            <person name="Fink D.L."/>
            <person name="Russ C."/>
            <person name="Young S."/>
            <person name="Zeng Q."/>
            <person name="Gargeya S."/>
            <person name="Alvarado L."/>
            <person name="Berlin A."/>
            <person name="Chapman S.B."/>
            <person name="Chen Z."/>
            <person name="Freedman E."/>
            <person name="Gellesch M."/>
            <person name="Goldberg J."/>
            <person name="Griggs A."/>
            <person name="Gujja S."/>
            <person name="Heilman E.R."/>
            <person name="Heiman D."/>
            <person name="Howarth C."/>
            <person name="Mehta T."/>
            <person name="Neiman D."/>
            <person name="Pearson M."/>
            <person name="Roberts A."/>
            <person name="Saif S."/>
            <person name="Shea T."/>
            <person name="Shenoy N."/>
            <person name="Sisk P."/>
            <person name="Stolte C."/>
            <person name="Sykes S."/>
            <person name="White J."/>
            <person name="Yandava C."/>
            <person name="Haas B."/>
            <person name="Henn M.R."/>
            <person name="Nusbaum C."/>
            <person name="Birren B."/>
        </authorList>
    </citation>
    <scope>NUCLEOTIDE SEQUENCE [LARGE SCALE GENOMIC DNA]</scope>
</reference>
<feature type="coiled-coil region" evidence="1">
    <location>
        <begin position="84"/>
        <end position="111"/>
    </location>
</feature>
<evidence type="ECO:0000313" key="3">
    <source>
        <dbReference type="Proteomes" id="UP000095285"/>
    </source>
</evidence>
<keyword evidence="3" id="KW-1185">Reference proteome</keyword>
<organism evidence="3 4">
    <name type="scientific">Loa loa</name>
    <name type="common">Eye worm</name>
    <name type="synonym">Filaria loa</name>
    <dbReference type="NCBI Taxonomy" id="7209"/>
    <lineage>
        <taxon>Eukaryota</taxon>
        <taxon>Metazoa</taxon>
        <taxon>Ecdysozoa</taxon>
        <taxon>Nematoda</taxon>
        <taxon>Chromadorea</taxon>
        <taxon>Rhabditida</taxon>
        <taxon>Spirurina</taxon>
        <taxon>Spiruromorpha</taxon>
        <taxon>Filarioidea</taxon>
        <taxon>Onchocercidae</taxon>
        <taxon>Loa</taxon>
    </lineage>
</organism>
<feature type="compositionally biased region" description="Basic and acidic residues" evidence="2">
    <location>
        <begin position="180"/>
        <end position="189"/>
    </location>
</feature>
<feature type="region of interest" description="Disordered" evidence="2">
    <location>
        <begin position="169"/>
        <end position="189"/>
    </location>
</feature>
<evidence type="ECO:0000313" key="4">
    <source>
        <dbReference type="WBParaSite" id="EN70_11467"/>
    </source>
</evidence>
<keyword evidence="1" id="KW-0175">Coiled coil</keyword>
<gene>
    <name evidence="4" type="primary">LOAG_15225</name>
</gene>
<dbReference type="Proteomes" id="UP000095285">
    <property type="component" value="Unassembled WGS sequence"/>
</dbReference>
<evidence type="ECO:0000256" key="1">
    <source>
        <dbReference type="SAM" id="Coils"/>
    </source>
</evidence>
<feature type="compositionally biased region" description="Low complexity" evidence="2">
    <location>
        <begin position="169"/>
        <end position="179"/>
    </location>
</feature>
<evidence type="ECO:0000256" key="2">
    <source>
        <dbReference type="SAM" id="MobiDB-lite"/>
    </source>
</evidence>
<sequence>MEEIRQKTAFAKHSIQSEDEIAFEIEKWSQLWLSENGQKILADRRLLENAQQVKIIEKQIKYTQHLIEHKRKTISKWQNGSAQKIYKDNQLSMLEQENKDLEKKMVDWLKVNQRLLNIFEMMKDHEMTMIFATERCKQRNIQAREECNKIQTHILTISKRLDDINMHNINNTSSSSITLHSEENGLKQK</sequence>
<dbReference type="InParanoid" id="A0A1I7V9X8"/>
<reference evidence="4" key="2">
    <citation type="submission" date="2016-11" db="UniProtKB">
        <authorList>
            <consortium name="WormBaseParasite"/>
        </authorList>
    </citation>
    <scope>IDENTIFICATION</scope>
</reference>
<proteinExistence type="predicted"/>